<protein>
    <submittedName>
        <fullName evidence="2">GNAT family N-acetyltransferase</fullName>
    </submittedName>
</protein>
<dbReference type="RefSeq" id="WP_150985616.1">
    <property type="nucleotide sequence ID" value="NZ_CP062804.1"/>
</dbReference>
<keyword evidence="2" id="KW-0808">Transferase</keyword>
<dbReference type="SUPFAM" id="SSF55729">
    <property type="entry name" value="Acyl-CoA N-acyltransferases (Nat)"/>
    <property type="match status" value="2"/>
</dbReference>
<evidence type="ECO:0000313" key="2">
    <source>
        <dbReference type="EMBL" id="QOT78906.1"/>
    </source>
</evidence>
<feature type="domain" description="N-acetyltransferase" evidence="1">
    <location>
        <begin position="11"/>
        <end position="171"/>
    </location>
</feature>
<gene>
    <name evidence="2" type="ORF">F7R26_029400</name>
</gene>
<dbReference type="Proteomes" id="UP000397656">
    <property type="component" value="Chromosome 2"/>
</dbReference>
<organism evidence="2 3">
    <name type="scientific">Cupriavidus basilensis</name>
    <dbReference type="NCBI Taxonomy" id="68895"/>
    <lineage>
        <taxon>Bacteria</taxon>
        <taxon>Pseudomonadati</taxon>
        <taxon>Pseudomonadota</taxon>
        <taxon>Betaproteobacteria</taxon>
        <taxon>Burkholderiales</taxon>
        <taxon>Burkholderiaceae</taxon>
        <taxon>Cupriavidus</taxon>
    </lineage>
</organism>
<evidence type="ECO:0000259" key="1">
    <source>
        <dbReference type="PROSITE" id="PS51186"/>
    </source>
</evidence>
<sequence length="355" mass="40112">MPHFSSDRAPVELHRLDPAAATPAQWQQFHAFRRLRLGQDFPEDPVMPDHEAENVLRQQHPIHETQRLLALRNGEMVGILTLSCRREGSPGSEDYLDYVDISGGVLRDHRRQGIGRALLQGLAHFMDQRAKRIATTKVHLPEGHAYMARIGADCKLRNVENRLLFDQVDWDALDRWGEPPALRCSQLSWEIHAGRVPMARLESLMEPLTSLLNEQPLGTLDGPRLRYELASYPTWYADMDRRGGDHFMVLLRDEGNIAAACDANWDQRFPGRVHQNLTAVAQPWRGQGLAKAVKARMLKLVRERRPGVQMVTTYNANANAAMLSINRQLGFAVHREEATYQIGRAALGAYLAPCG</sequence>
<proteinExistence type="predicted"/>
<dbReference type="EMBL" id="CP062804">
    <property type="protein sequence ID" value="QOT78906.1"/>
    <property type="molecule type" value="Genomic_DNA"/>
</dbReference>
<dbReference type="Gene3D" id="3.40.630.30">
    <property type="match status" value="1"/>
</dbReference>
<dbReference type="GO" id="GO:0016747">
    <property type="term" value="F:acyltransferase activity, transferring groups other than amino-acyl groups"/>
    <property type="evidence" value="ECO:0007669"/>
    <property type="project" value="InterPro"/>
</dbReference>
<dbReference type="Pfam" id="PF00583">
    <property type="entry name" value="Acetyltransf_1"/>
    <property type="match status" value="2"/>
</dbReference>
<dbReference type="PROSITE" id="PS51186">
    <property type="entry name" value="GNAT"/>
    <property type="match status" value="2"/>
</dbReference>
<dbReference type="AlphaFoldDB" id="A0A643FX32"/>
<dbReference type="InterPro" id="IPR016181">
    <property type="entry name" value="Acyl_CoA_acyltransferase"/>
</dbReference>
<dbReference type="CDD" id="cd04301">
    <property type="entry name" value="NAT_SF"/>
    <property type="match status" value="1"/>
</dbReference>
<reference evidence="2 3" key="1">
    <citation type="submission" date="2020-10" db="EMBL/GenBank/DDBJ databases">
        <title>Complete genome sequence of Cupriavidus basilensis CCUG 49340T.</title>
        <authorList>
            <person name="Salva-Serra F."/>
            <person name="Donoso R.A."/>
            <person name="Cho K.H."/>
            <person name="Yoo J.A."/>
            <person name="Lee K."/>
            <person name="Yoon S.-H."/>
            <person name="Perez-Pantoja D."/>
            <person name="Moore E.R.B."/>
        </authorList>
    </citation>
    <scope>NUCLEOTIDE SEQUENCE [LARGE SCALE GENOMIC DNA]</scope>
    <source>
        <strain evidence="3">CCUG 49340</strain>
    </source>
</reference>
<feature type="domain" description="N-acetyltransferase" evidence="1">
    <location>
        <begin position="199"/>
        <end position="353"/>
    </location>
</feature>
<accession>A0A643FX32</accession>
<name>A0A643FX32_9BURK</name>
<dbReference type="InterPro" id="IPR000182">
    <property type="entry name" value="GNAT_dom"/>
</dbReference>
<evidence type="ECO:0000313" key="3">
    <source>
        <dbReference type="Proteomes" id="UP000397656"/>
    </source>
</evidence>
<dbReference type="GeneID" id="98405074"/>